<dbReference type="PANTHER" id="PTHR13303">
    <property type="entry name" value="PREFOLDIN SUBUNIT 2"/>
    <property type="match status" value="1"/>
</dbReference>
<dbReference type="InterPro" id="IPR009053">
    <property type="entry name" value="Prefoldin"/>
</dbReference>
<dbReference type="GO" id="GO:0006457">
    <property type="term" value="P:protein folding"/>
    <property type="evidence" value="ECO:0007669"/>
    <property type="project" value="InterPro"/>
</dbReference>
<reference evidence="5" key="1">
    <citation type="journal article" date="2013" name="Genome Announc.">
        <title>Genome sequence of the food spoilage yeast Zygosaccharomyces bailii CLIB 213(T).</title>
        <authorList>
            <person name="Galeote V."/>
            <person name="Bigey F."/>
            <person name="Devillers H."/>
            <person name="Neuveglise C."/>
            <person name="Dequin S."/>
        </authorList>
    </citation>
    <scope>NUCLEOTIDE SEQUENCE [LARGE SCALE GENOMIC DNA]</scope>
    <source>
        <strain evidence="5">CLIB 213 / ATCC 58445 / CBS 680 / CCRC 21525 / NBRC 1098 / NCYC 1416 / NRRL Y-2227</strain>
    </source>
</reference>
<dbReference type="Gene3D" id="1.10.287.370">
    <property type="match status" value="1"/>
</dbReference>
<dbReference type="Proteomes" id="UP000019375">
    <property type="component" value="Unassembled WGS sequence"/>
</dbReference>
<keyword evidence="2" id="KW-0143">Chaperone</keyword>
<sequence>MDQRNSAFQLKYNEYKSILEELQQKVIELGHDSDEHHVVLKTLNGTDEERKCYRMVGSALVESDVKTTISVLETKSKKLDETVSMMKSELVKTAQEFEKWKKDNKIQVVKQ</sequence>
<evidence type="ECO:0000256" key="3">
    <source>
        <dbReference type="SAM" id="Coils"/>
    </source>
</evidence>
<dbReference type="Pfam" id="PF01920">
    <property type="entry name" value="Prefoldin_2"/>
    <property type="match status" value="1"/>
</dbReference>
<organism evidence="4 5">
    <name type="scientific">Zygosaccharomyces bailii (strain CLIB 213 / ATCC 58445 / CBS 680 / BCRC 21525 / NBRC 1098 / NCYC 1416 / NRRL Y-2227)</name>
    <dbReference type="NCBI Taxonomy" id="1333698"/>
    <lineage>
        <taxon>Eukaryota</taxon>
        <taxon>Fungi</taxon>
        <taxon>Dikarya</taxon>
        <taxon>Ascomycota</taxon>
        <taxon>Saccharomycotina</taxon>
        <taxon>Saccharomycetes</taxon>
        <taxon>Saccharomycetales</taxon>
        <taxon>Saccharomycetaceae</taxon>
        <taxon>Zygosaccharomyces</taxon>
    </lineage>
</organism>
<dbReference type="InterPro" id="IPR027235">
    <property type="entry name" value="PFD2"/>
</dbReference>
<dbReference type="OrthoDB" id="29646at2759"/>
<keyword evidence="5" id="KW-1185">Reference proteome</keyword>
<proteinExistence type="inferred from homology"/>
<dbReference type="AlphaFoldDB" id="A0A8J2TB27"/>
<evidence type="ECO:0000313" key="4">
    <source>
        <dbReference type="EMBL" id="CDF91620.1"/>
    </source>
</evidence>
<dbReference type="GO" id="GO:0051082">
    <property type="term" value="F:unfolded protein binding"/>
    <property type="evidence" value="ECO:0007669"/>
    <property type="project" value="InterPro"/>
</dbReference>
<comment type="similarity">
    <text evidence="1">Belongs to the prefoldin subunit beta family.</text>
</comment>
<dbReference type="InterPro" id="IPR002777">
    <property type="entry name" value="PFD_beta-like"/>
</dbReference>
<dbReference type="SUPFAM" id="SSF46579">
    <property type="entry name" value="Prefoldin"/>
    <property type="match status" value="1"/>
</dbReference>
<feature type="coiled-coil region" evidence="3">
    <location>
        <begin position="5"/>
        <end position="32"/>
    </location>
</feature>
<protein>
    <submittedName>
        <fullName evidence="4">ZYBA0S12-03114g1_1</fullName>
    </submittedName>
</protein>
<keyword evidence="3" id="KW-0175">Coiled coil</keyword>
<dbReference type="EMBL" id="HG316465">
    <property type="protein sequence ID" value="CDF91620.1"/>
    <property type="molecule type" value="Genomic_DNA"/>
</dbReference>
<gene>
    <name evidence="4" type="ORF">BN860_03114g</name>
</gene>
<evidence type="ECO:0000256" key="1">
    <source>
        <dbReference type="ARBA" id="ARBA00008045"/>
    </source>
</evidence>
<name>A0A8J2TB27_ZYGB2</name>
<dbReference type="GO" id="GO:0016272">
    <property type="term" value="C:prefoldin complex"/>
    <property type="evidence" value="ECO:0007669"/>
    <property type="project" value="InterPro"/>
</dbReference>
<accession>A0A8J2TB27</accession>
<evidence type="ECO:0000256" key="2">
    <source>
        <dbReference type="ARBA" id="ARBA00023186"/>
    </source>
</evidence>
<evidence type="ECO:0000313" key="5">
    <source>
        <dbReference type="Proteomes" id="UP000019375"/>
    </source>
</evidence>